<dbReference type="SUPFAM" id="SSF103473">
    <property type="entry name" value="MFS general substrate transporter"/>
    <property type="match status" value="1"/>
</dbReference>
<evidence type="ECO:0000259" key="9">
    <source>
        <dbReference type="PROSITE" id="PS50850"/>
    </source>
</evidence>
<feature type="transmembrane region" description="Helical" evidence="8">
    <location>
        <begin position="287"/>
        <end position="308"/>
    </location>
</feature>
<feature type="transmembrane region" description="Helical" evidence="8">
    <location>
        <begin position="377"/>
        <end position="398"/>
    </location>
</feature>
<dbReference type="CDD" id="cd17320">
    <property type="entry name" value="MFS_MdfA_MDR_like"/>
    <property type="match status" value="1"/>
</dbReference>
<evidence type="ECO:0000256" key="7">
    <source>
        <dbReference type="ARBA" id="ARBA00023136"/>
    </source>
</evidence>
<comment type="subcellular location">
    <subcellularLocation>
        <location evidence="8">Cell inner membrane</location>
        <topology evidence="8">Multi-pass membrane protein</topology>
    </subcellularLocation>
    <subcellularLocation>
        <location evidence="1">Cell membrane</location>
        <topology evidence="1">Multi-pass membrane protein</topology>
    </subcellularLocation>
</comment>
<keyword evidence="3 8" id="KW-0813">Transport</keyword>
<gene>
    <name evidence="10" type="ORF">BN940_05781</name>
</gene>
<feature type="transmembrane region" description="Helical" evidence="8">
    <location>
        <begin position="172"/>
        <end position="191"/>
    </location>
</feature>
<evidence type="ECO:0000313" key="10">
    <source>
        <dbReference type="EMBL" id="CDM23625.1"/>
    </source>
</evidence>
<dbReference type="PATRIC" id="fig|1437824.5.peg.1142"/>
<feature type="transmembrane region" description="Helical" evidence="8">
    <location>
        <begin position="108"/>
        <end position="129"/>
    </location>
</feature>
<keyword evidence="6 8" id="KW-1133">Transmembrane helix</keyword>
<comment type="caution">
    <text evidence="8">Lacks conserved residue(s) required for the propagation of feature annotation.</text>
</comment>
<keyword evidence="7 8" id="KW-0472">Membrane</keyword>
<dbReference type="FunFam" id="1.20.1720.10:FF:000005">
    <property type="entry name" value="Bcr/CflA family efflux transporter"/>
    <property type="match status" value="1"/>
</dbReference>
<dbReference type="PANTHER" id="PTHR23502:SF132">
    <property type="entry name" value="POLYAMINE TRANSPORTER 2-RELATED"/>
    <property type="match status" value="1"/>
</dbReference>
<dbReference type="NCBIfam" id="NF008314">
    <property type="entry name" value="PRK11102.1"/>
    <property type="match status" value="1"/>
</dbReference>
<feature type="transmembrane region" description="Helical" evidence="8">
    <location>
        <begin position="84"/>
        <end position="102"/>
    </location>
</feature>
<evidence type="ECO:0000256" key="4">
    <source>
        <dbReference type="ARBA" id="ARBA00022475"/>
    </source>
</evidence>
<accession>W8X8T3</accession>
<evidence type="ECO:0000256" key="5">
    <source>
        <dbReference type="ARBA" id="ARBA00022692"/>
    </source>
</evidence>
<feature type="transmembrane region" description="Helical" evidence="8">
    <location>
        <begin position="314"/>
        <end position="339"/>
    </location>
</feature>
<protein>
    <recommendedName>
        <fullName evidence="8">Bcr/CflA family efflux transporter</fullName>
    </recommendedName>
</protein>
<evidence type="ECO:0000313" key="11">
    <source>
        <dbReference type="Proteomes" id="UP000019805"/>
    </source>
</evidence>
<dbReference type="GO" id="GO:0042910">
    <property type="term" value="F:xenobiotic transmembrane transporter activity"/>
    <property type="evidence" value="ECO:0007669"/>
    <property type="project" value="InterPro"/>
</dbReference>
<dbReference type="Pfam" id="PF07690">
    <property type="entry name" value="MFS_1"/>
    <property type="match status" value="1"/>
</dbReference>
<name>W8X8T3_CASD6</name>
<reference evidence="10 11" key="1">
    <citation type="journal article" date="2014" name="BMC Microbiol.">
        <title>The oxygen-independent metabolism of cyclic monoterpenes in Castellaniella defragrans 65Phen.</title>
        <authorList>
            <person name="Petasch J."/>
            <person name="Disch E.M."/>
            <person name="Markert S."/>
            <person name="Becher D."/>
            <person name="Schweder T."/>
            <person name="Huttel B."/>
            <person name="Reinhardt R."/>
            <person name="Harder J."/>
        </authorList>
    </citation>
    <scope>NUCLEOTIDE SEQUENCE [LARGE SCALE GENOMIC DNA]</scope>
    <source>
        <strain evidence="10">65Phen</strain>
    </source>
</reference>
<proteinExistence type="inferred from homology"/>
<dbReference type="HOGENOM" id="CLU_001265_47_0_4"/>
<keyword evidence="5 8" id="KW-0812">Transmembrane</keyword>
<keyword evidence="8" id="KW-0997">Cell inner membrane</keyword>
<comment type="similarity">
    <text evidence="2 8">Belongs to the major facilitator superfamily. Bcr/CmlA family.</text>
</comment>
<feature type="transmembrane region" description="Helical" evidence="8">
    <location>
        <begin position="346"/>
        <end position="371"/>
    </location>
</feature>
<dbReference type="GO" id="GO:0015385">
    <property type="term" value="F:sodium:proton antiporter activity"/>
    <property type="evidence" value="ECO:0007669"/>
    <property type="project" value="TreeGrafter"/>
</dbReference>
<evidence type="ECO:0000256" key="3">
    <source>
        <dbReference type="ARBA" id="ARBA00022448"/>
    </source>
</evidence>
<dbReference type="InterPro" id="IPR011701">
    <property type="entry name" value="MFS"/>
</dbReference>
<feature type="transmembrane region" description="Helical" evidence="8">
    <location>
        <begin position="256"/>
        <end position="275"/>
    </location>
</feature>
<organism evidence="10 11">
    <name type="scientific">Castellaniella defragrans (strain DSM 12143 / CCUG 39792 / 65Phen)</name>
    <name type="common">Alcaligenes defragrans</name>
    <dbReference type="NCBI Taxonomy" id="1437824"/>
    <lineage>
        <taxon>Bacteria</taxon>
        <taxon>Pseudomonadati</taxon>
        <taxon>Pseudomonadota</taxon>
        <taxon>Betaproteobacteria</taxon>
        <taxon>Burkholderiales</taxon>
        <taxon>Alcaligenaceae</taxon>
        <taxon>Castellaniella</taxon>
    </lineage>
</organism>
<dbReference type="InterPro" id="IPR020846">
    <property type="entry name" value="MFS_dom"/>
</dbReference>
<sequence>MVFPSASPSSPPLLPPWLILMGALAALGPLAIDMYLPAFGAMAADLGVHPGQVERTLASYLLGLALAQLVYGPLADRYGRKPPLLLGLTLFAVASVACALSRDIDHLILWRVVQAFGGAAGMVVPRAVIRDHLDTREAAQALSLLMLVMGVMPILAPLLGGQAVTLGSWRTVFYLMGLAGVGLWLAVALYMRESLDPARRAPLAVGAIAASFRLLLTHRRFMGYTLAGGFGSGGLFAYISGSPQVFITIYGIDPRWFGLLFGLNAAALIVASQASARLLNRHPPIRLLARAQGTLVLMTLCGLALTLLDWISLPLLMLCLMGFMASQGFVGPNAAALALADQGPRLGVASALMGSLQMLCGALAGFAVSAWHTGTPLPLTAVLAACAVLSWLSGRIAMRSPRQPA</sequence>
<evidence type="ECO:0000256" key="6">
    <source>
        <dbReference type="ARBA" id="ARBA00022989"/>
    </source>
</evidence>
<dbReference type="Gene3D" id="1.20.1720.10">
    <property type="entry name" value="Multidrug resistance protein D"/>
    <property type="match status" value="1"/>
</dbReference>
<dbReference type="PANTHER" id="PTHR23502">
    <property type="entry name" value="MAJOR FACILITATOR SUPERFAMILY"/>
    <property type="match status" value="1"/>
</dbReference>
<feature type="transmembrane region" description="Helical" evidence="8">
    <location>
        <begin position="12"/>
        <end position="36"/>
    </location>
</feature>
<feature type="domain" description="Major facilitator superfamily (MFS) profile" evidence="9">
    <location>
        <begin position="17"/>
        <end position="402"/>
    </location>
</feature>
<dbReference type="GO" id="GO:0005886">
    <property type="term" value="C:plasma membrane"/>
    <property type="evidence" value="ECO:0007669"/>
    <property type="project" value="UniProtKB-SubCell"/>
</dbReference>
<dbReference type="InterPro" id="IPR004812">
    <property type="entry name" value="Efflux_drug-R_Bcr/CmlA"/>
</dbReference>
<dbReference type="NCBIfam" id="TIGR00710">
    <property type="entry name" value="efflux_Bcr_CflA"/>
    <property type="match status" value="1"/>
</dbReference>
<evidence type="ECO:0000256" key="2">
    <source>
        <dbReference type="ARBA" id="ARBA00006236"/>
    </source>
</evidence>
<dbReference type="eggNOG" id="COG2814">
    <property type="taxonomic scope" value="Bacteria"/>
</dbReference>
<dbReference type="PROSITE" id="PS50850">
    <property type="entry name" value="MFS"/>
    <property type="match status" value="1"/>
</dbReference>
<dbReference type="KEGG" id="cdn:BN940_05781"/>
<evidence type="ECO:0000256" key="1">
    <source>
        <dbReference type="ARBA" id="ARBA00004651"/>
    </source>
</evidence>
<dbReference type="GO" id="GO:1990961">
    <property type="term" value="P:xenobiotic detoxification by transmembrane export across the plasma membrane"/>
    <property type="evidence" value="ECO:0007669"/>
    <property type="project" value="InterPro"/>
</dbReference>
<dbReference type="EMBL" id="HG916765">
    <property type="protein sequence ID" value="CDM23625.1"/>
    <property type="molecule type" value="Genomic_DNA"/>
</dbReference>
<feature type="transmembrane region" description="Helical" evidence="8">
    <location>
        <begin position="221"/>
        <end position="241"/>
    </location>
</feature>
<keyword evidence="4" id="KW-1003">Cell membrane</keyword>
<dbReference type="InterPro" id="IPR036259">
    <property type="entry name" value="MFS_trans_sf"/>
</dbReference>
<keyword evidence="11" id="KW-1185">Reference proteome</keyword>
<feature type="transmembrane region" description="Helical" evidence="8">
    <location>
        <begin position="141"/>
        <end position="160"/>
    </location>
</feature>
<evidence type="ECO:0000256" key="8">
    <source>
        <dbReference type="RuleBase" id="RU365088"/>
    </source>
</evidence>
<dbReference type="Proteomes" id="UP000019805">
    <property type="component" value="Chromosome"/>
</dbReference>
<dbReference type="RefSeq" id="WP_242404275.1">
    <property type="nucleotide sequence ID" value="NZ_HG916765.1"/>
</dbReference>
<dbReference type="STRING" id="1437824.BN940_05781"/>
<dbReference type="AlphaFoldDB" id="W8X8T3"/>